<proteinExistence type="predicted"/>
<dbReference type="Proteomes" id="UP001218188">
    <property type="component" value="Unassembled WGS sequence"/>
</dbReference>
<accession>A0AAD6T6Q1</accession>
<keyword evidence="2" id="KW-1185">Reference proteome</keyword>
<comment type="caution">
    <text evidence="1">The sequence shown here is derived from an EMBL/GenBank/DDBJ whole genome shotgun (WGS) entry which is preliminary data.</text>
</comment>
<name>A0AAD6T6Q1_9AGAR</name>
<reference evidence="1" key="1">
    <citation type="submission" date="2023-03" db="EMBL/GenBank/DDBJ databases">
        <title>Massive genome expansion in bonnet fungi (Mycena s.s.) driven by repeated elements and novel gene families across ecological guilds.</title>
        <authorList>
            <consortium name="Lawrence Berkeley National Laboratory"/>
            <person name="Harder C.B."/>
            <person name="Miyauchi S."/>
            <person name="Viragh M."/>
            <person name="Kuo A."/>
            <person name="Thoen E."/>
            <person name="Andreopoulos B."/>
            <person name="Lu D."/>
            <person name="Skrede I."/>
            <person name="Drula E."/>
            <person name="Henrissat B."/>
            <person name="Morin E."/>
            <person name="Kohler A."/>
            <person name="Barry K."/>
            <person name="LaButti K."/>
            <person name="Morin E."/>
            <person name="Salamov A."/>
            <person name="Lipzen A."/>
            <person name="Mereny Z."/>
            <person name="Hegedus B."/>
            <person name="Baldrian P."/>
            <person name="Stursova M."/>
            <person name="Weitz H."/>
            <person name="Taylor A."/>
            <person name="Grigoriev I.V."/>
            <person name="Nagy L.G."/>
            <person name="Martin F."/>
            <person name="Kauserud H."/>
        </authorList>
    </citation>
    <scope>NUCLEOTIDE SEQUENCE</scope>
    <source>
        <strain evidence="1">CBHHK200</strain>
    </source>
</reference>
<sequence length="272" mass="31748">KDFMSKGTGRNMNTRVREGFQQEVEKMYQKTNGKNAERQIGLQDEREEVMAHIKMAIDKWHRAQKDNDLDDSEHTVIPAAIETFLGHGRLGSPVPHVSAHRMEGERKTDPAFRNFNVRLQEYIAQYHPAHQVRLEQQIYIQQCKVIYVDYRSKVDWRGARDILRCNPHFHGVPRFDSVAIGQLHFVFRCHLPSDVTLDLAIVRPFRRTAWQPKTRTDCPIREKLSLNSSYFIALEHITRGTLLCSIFGGKDGMHYIIDCIDEDMYLRINNID</sequence>
<protein>
    <submittedName>
        <fullName evidence="1">Uncharacterized protein</fullName>
    </submittedName>
</protein>
<feature type="non-terminal residue" evidence="1">
    <location>
        <position position="272"/>
    </location>
</feature>
<evidence type="ECO:0000313" key="1">
    <source>
        <dbReference type="EMBL" id="KAJ7040846.1"/>
    </source>
</evidence>
<evidence type="ECO:0000313" key="2">
    <source>
        <dbReference type="Proteomes" id="UP001218188"/>
    </source>
</evidence>
<organism evidence="1 2">
    <name type="scientific">Mycena alexandri</name>
    <dbReference type="NCBI Taxonomy" id="1745969"/>
    <lineage>
        <taxon>Eukaryota</taxon>
        <taxon>Fungi</taxon>
        <taxon>Dikarya</taxon>
        <taxon>Basidiomycota</taxon>
        <taxon>Agaricomycotina</taxon>
        <taxon>Agaricomycetes</taxon>
        <taxon>Agaricomycetidae</taxon>
        <taxon>Agaricales</taxon>
        <taxon>Marasmiineae</taxon>
        <taxon>Mycenaceae</taxon>
        <taxon>Mycena</taxon>
    </lineage>
</organism>
<dbReference type="AlphaFoldDB" id="A0AAD6T6Q1"/>
<gene>
    <name evidence="1" type="ORF">C8F04DRAFT_948197</name>
</gene>
<dbReference type="EMBL" id="JARJCM010000020">
    <property type="protein sequence ID" value="KAJ7040846.1"/>
    <property type="molecule type" value="Genomic_DNA"/>
</dbReference>